<evidence type="ECO:0000313" key="1">
    <source>
        <dbReference type="EMBL" id="VDM82967.1"/>
    </source>
</evidence>
<reference evidence="1 2" key="1">
    <citation type="submission" date="2018-11" db="EMBL/GenBank/DDBJ databases">
        <authorList>
            <consortium name="Pathogen Informatics"/>
        </authorList>
    </citation>
    <scope>NUCLEOTIDE SEQUENCE [LARGE SCALE GENOMIC DNA]</scope>
</reference>
<dbReference type="OrthoDB" id="5864674at2759"/>
<name>A0A3P7K3J8_STRVU</name>
<protein>
    <submittedName>
        <fullName evidence="1">Uncharacterized protein</fullName>
    </submittedName>
</protein>
<sequence>MCRLWTDTCQDLPARRRQTSDSCPEILLRCDQLWDFLEAVSPQYTLPSALLLIPSKPPARDSNGPVLTNFEAEFEEDRDRWDKYWTMDSAGVCEFTGTKDAEHEATSTKVVQFFNDTIPRRDDGYYSKSDLLQTYDKAIKDQFEKEIIQETPGDRAAVGKHSHYMPHQPMITPHKDCPSLNDVLYQGPLILSELYAMLLRFRMAPFAAVSDVEKAFL</sequence>
<proteinExistence type="predicted"/>
<accession>A0A3P7K3J8</accession>
<evidence type="ECO:0000313" key="2">
    <source>
        <dbReference type="Proteomes" id="UP000270094"/>
    </source>
</evidence>
<dbReference type="AlphaFoldDB" id="A0A3P7K3J8"/>
<dbReference type="Proteomes" id="UP000270094">
    <property type="component" value="Unassembled WGS sequence"/>
</dbReference>
<organism evidence="1 2">
    <name type="scientific">Strongylus vulgaris</name>
    <name type="common">Blood worm</name>
    <dbReference type="NCBI Taxonomy" id="40348"/>
    <lineage>
        <taxon>Eukaryota</taxon>
        <taxon>Metazoa</taxon>
        <taxon>Ecdysozoa</taxon>
        <taxon>Nematoda</taxon>
        <taxon>Chromadorea</taxon>
        <taxon>Rhabditida</taxon>
        <taxon>Rhabditina</taxon>
        <taxon>Rhabditomorpha</taxon>
        <taxon>Strongyloidea</taxon>
        <taxon>Strongylidae</taxon>
        <taxon>Strongylus</taxon>
    </lineage>
</organism>
<gene>
    <name evidence="1" type="ORF">SVUK_LOCUS17965</name>
</gene>
<keyword evidence="2" id="KW-1185">Reference proteome</keyword>
<dbReference type="EMBL" id="UYYB01120318">
    <property type="protein sequence ID" value="VDM82967.1"/>
    <property type="molecule type" value="Genomic_DNA"/>
</dbReference>